<gene>
    <name evidence="6" type="ORF">D0435_01385</name>
</gene>
<dbReference type="Proteomes" id="UP000446866">
    <property type="component" value="Unassembled WGS sequence"/>
</dbReference>
<dbReference type="PANTHER" id="PTHR34135:SF2">
    <property type="entry name" value="LYSOZYME"/>
    <property type="match status" value="1"/>
</dbReference>
<dbReference type="Gene3D" id="2.60.40.1080">
    <property type="match status" value="1"/>
</dbReference>
<reference evidence="6 7" key="1">
    <citation type="submission" date="2018-08" db="EMBL/GenBank/DDBJ databases">
        <title>Murine metabolic-syndrome-specific gut microbial biobank.</title>
        <authorList>
            <person name="Liu C."/>
        </authorList>
    </citation>
    <scope>NUCLEOTIDE SEQUENCE [LARGE SCALE GENOMIC DNA]</scope>
    <source>
        <strain evidence="6 7">28</strain>
    </source>
</reference>
<dbReference type="InterPro" id="IPR008964">
    <property type="entry name" value="Invasin/intimin_cell_adhesion"/>
</dbReference>
<keyword evidence="7" id="KW-1185">Reference proteome</keyword>
<dbReference type="InterPro" id="IPR013783">
    <property type="entry name" value="Ig-like_fold"/>
</dbReference>
<name>A0A845QI17_9FIRM</name>
<dbReference type="InterPro" id="IPR018077">
    <property type="entry name" value="Glyco_hydro_fam25_subgr"/>
</dbReference>
<dbReference type="SUPFAM" id="SSF49265">
    <property type="entry name" value="Fibronectin type III"/>
    <property type="match status" value="1"/>
</dbReference>
<feature type="signal peptide" evidence="4">
    <location>
        <begin position="1"/>
        <end position="26"/>
    </location>
</feature>
<dbReference type="PROSITE" id="PS51904">
    <property type="entry name" value="GLYCOSYL_HYDROL_F25_2"/>
    <property type="match status" value="1"/>
</dbReference>
<dbReference type="GO" id="GO:0016998">
    <property type="term" value="P:cell wall macromolecule catabolic process"/>
    <property type="evidence" value="ECO:0007669"/>
    <property type="project" value="InterPro"/>
</dbReference>
<dbReference type="InterPro" id="IPR036116">
    <property type="entry name" value="FN3_sf"/>
</dbReference>
<comment type="caution">
    <text evidence="6">The sequence shown here is derived from an EMBL/GenBank/DDBJ whole genome shotgun (WGS) entry which is preliminary data.</text>
</comment>
<evidence type="ECO:0000256" key="4">
    <source>
        <dbReference type="SAM" id="SignalP"/>
    </source>
</evidence>
<protein>
    <recommendedName>
        <fullName evidence="5">Fibronectin type-III domain-containing protein</fullName>
    </recommendedName>
</protein>
<dbReference type="RefSeq" id="WP_160200621.1">
    <property type="nucleotide sequence ID" value="NZ_QXWK01000001.1"/>
</dbReference>
<dbReference type="SUPFAM" id="SSF51445">
    <property type="entry name" value="(Trans)glycosidases"/>
    <property type="match status" value="1"/>
</dbReference>
<dbReference type="SMART" id="SM00060">
    <property type="entry name" value="FN3"/>
    <property type="match status" value="2"/>
</dbReference>
<feature type="domain" description="Fibronectin type-III" evidence="5">
    <location>
        <begin position="622"/>
        <end position="706"/>
    </location>
</feature>
<dbReference type="PANTHER" id="PTHR34135">
    <property type="entry name" value="LYSOZYME"/>
    <property type="match status" value="1"/>
</dbReference>
<sequence>MNTKKLLLTAVLSIAALFATCIVASASSAVVDSGGYSHASKFGNTLVIDGIDVSEYQQQIDWAKVKRQGIDYAYIRVGFSYLASPHRTNTDSYFEYNYKEARANDIMVGVYYYSTATSPTEAQKEAKYVLDVLDGRELDLPVAYDFEMPSGSRLTSAYNSWSSSTRKDKAATNSLAFLNYIKKNSDYESMFYSYRAITSPYGSPSSNKINMNLIDNKFKVWLAQYSTDNSYERPYEYWQYTSSGSITGISGRVDCNFWYYDNNAEETKSGTKSIKNASVSLGKTSYEYTKYRKYPSVSVTYNGTKLTKGVDYKVNYIKNVLAGTAYARIEGIGKYSNVKMVPFTITTTDIADGGTVGSIADVTYSGSAKKPTVKVQYKGTTLKTCDYSVSYSNNKNAGTATAKITGKRNYHGTLTKTFKIKKATPKFTGYTTYNRTTDRDDFTINTKCDSDGKLTYKSSDTSIATVSNTGKVSLKGGTGTAVITVTCAETNNYKKATRQVNIKVTAASSEVENTTIKVSSTLEDGFIRLNWTKSTGCNIDYYEVYRSTTANSYDSTPFYTTSSGTITTYKNTKDLKDGTRYYYRIRGVRTIDGKKYYTQWSNQANRIYKAPVDPNTKLITGVNATTITAKSDRGKGFIRISWTKSFGYKVDYFEVYRATKSNTYSNTPFFKTANGSIRTYKNTKSLQKGTRYYYRIRGVRTIDGKKYYTQWSNQANRIYK</sequence>
<keyword evidence="4" id="KW-0732">Signal</keyword>
<keyword evidence="3" id="KW-0326">Glycosidase</keyword>
<evidence type="ECO:0000256" key="3">
    <source>
        <dbReference type="ARBA" id="ARBA00023295"/>
    </source>
</evidence>
<dbReference type="AlphaFoldDB" id="A0A845QI17"/>
<dbReference type="Gene3D" id="3.20.20.80">
    <property type="entry name" value="Glycosidases"/>
    <property type="match status" value="1"/>
</dbReference>
<evidence type="ECO:0000313" key="6">
    <source>
        <dbReference type="EMBL" id="NBH60327.1"/>
    </source>
</evidence>
<organism evidence="6 7">
    <name type="scientific">Anaerotruncus colihominis</name>
    <dbReference type="NCBI Taxonomy" id="169435"/>
    <lineage>
        <taxon>Bacteria</taxon>
        <taxon>Bacillati</taxon>
        <taxon>Bacillota</taxon>
        <taxon>Clostridia</taxon>
        <taxon>Eubacteriales</taxon>
        <taxon>Oscillospiraceae</taxon>
        <taxon>Anaerotruncus</taxon>
    </lineage>
</organism>
<dbReference type="GO" id="GO:0003796">
    <property type="term" value="F:lysozyme activity"/>
    <property type="evidence" value="ECO:0007669"/>
    <property type="project" value="InterPro"/>
</dbReference>
<evidence type="ECO:0000256" key="1">
    <source>
        <dbReference type="ARBA" id="ARBA00010646"/>
    </source>
</evidence>
<dbReference type="SMART" id="SM00641">
    <property type="entry name" value="Glyco_25"/>
    <property type="match status" value="1"/>
</dbReference>
<keyword evidence="2" id="KW-0378">Hydrolase</keyword>
<dbReference type="InterPro" id="IPR017853">
    <property type="entry name" value="GH"/>
</dbReference>
<feature type="chain" id="PRO_5032729397" description="Fibronectin type-III domain-containing protein" evidence="4">
    <location>
        <begin position="27"/>
        <end position="720"/>
    </location>
</feature>
<comment type="similarity">
    <text evidence="1">Belongs to the glycosyl hydrolase 25 family.</text>
</comment>
<dbReference type="Gene3D" id="2.60.40.10">
    <property type="entry name" value="Immunoglobulins"/>
    <property type="match status" value="2"/>
</dbReference>
<evidence type="ECO:0000259" key="5">
    <source>
        <dbReference type="SMART" id="SM00060"/>
    </source>
</evidence>
<proteinExistence type="inferred from homology"/>
<dbReference type="Pfam" id="PF01183">
    <property type="entry name" value="Glyco_hydro_25"/>
    <property type="match status" value="1"/>
</dbReference>
<evidence type="ECO:0000256" key="2">
    <source>
        <dbReference type="ARBA" id="ARBA00022801"/>
    </source>
</evidence>
<dbReference type="SUPFAM" id="SSF49373">
    <property type="entry name" value="Invasin/intimin cell-adhesion fragments"/>
    <property type="match status" value="1"/>
</dbReference>
<accession>A0A845QI17</accession>
<evidence type="ECO:0000313" key="7">
    <source>
        <dbReference type="Proteomes" id="UP000446866"/>
    </source>
</evidence>
<dbReference type="GO" id="GO:0016052">
    <property type="term" value="P:carbohydrate catabolic process"/>
    <property type="evidence" value="ECO:0007669"/>
    <property type="project" value="TreeGrafter"/>
</dbReference>
<dbReference type="GO" id="GO:0009253">
    <property type="term" value="P:peptidoglycan catabolic process"/>
    <property type="evidence" value="ECO:0007669"/>
    <property type="project" value="InterPro"/>
</dbReference>
<dbReference type="InterPro" id="IPR003961">
    <property type="entry name" value="FN3_dom"/>
</dbReference>
<feature type="domain" description="Fibronectin type-III" evidence="5">
    <location>
        <begin position="508"/>
        <end position="595"/>
    </location>
</feature>
<dbReference type="EMBL" id="QXWK01000001">
    <property type="protein sequence ID" value="NBH60327.1"/>
    <property type="molecule type" value="Genomic_DNA"/>
</dbReference>
<dbReference type="InterPro" id="IPR002053">
    <property type="entry name" value="Glyco_hydro_25"/>
</dbReference>